<dbReference type="InterPro" id="IPR029058">
    <property type="entry name" value="AB_hydrolase_fold"/>
</dbReference>
<protein>
    <recommendedName>
        <fullName evidence="9">Partial AB-hydrolase lipase domain-containing protein</fullName>
    </recommendedName>
</protein>
<evidence type="ECO:0000313" key="11">
    <source>
        <dbReference type="Proteomes" id="UP000449547"/>
    </source>
</evidence>
<keyword evidence="6" id="KW-0443">Lipid metabolism</keyword>
<comment type="subcellular location">
    <subcellularLocation>
        <location evidence="1">Membrane</location>
        <topology evidence="1">Single-pass membrane protein</topology>
    </subcellularLocation>
</comment>
<reference evidence="10 11" key="1">
    <citation type="submission" date="2019-07" db="EMBL/GenBank/DDBJ databases">
        <title>Genome assembly of two rare yeast pathogens: Diutina rugosa and Trichomonascus ciferrii.</title>
        <authorList>
            <person name="Mixao V."/>
            <person name="Saus E."/>
            <person name="Hansen A."/>
            <person name="Lass-Flor C."/>
            <person name="Gabaldon T."/>
        </authorList>
    </citation>
    <scope>NUCLEOTIDE SEQUENCE [LARGE SCALE GENOMIC DNA]</scope>
    <source>
        <strain evidence="10 11">CBS 613</strain>
    </source>
</reference>
<evidence type="ECO:0000256" key="4">
    <source>
        <dbReference type="ARBA" id="ARBA00022963"/>
    </source>
</evidence>
<dbReference type="AlphaFoldDB" id="A0A642UYD5"/>
<gene>
    <name evidence="10" type="ORF">DIURU_000477</name>
</gene>
<keyword evidence="5" id="KW-1133">Transmembrane helix</keyword>
<evidence type="ECO:0000313" key="10">
    <source>
        <dbReference type="EMBL" id="KAA8907790.1"/>
    </source>
</evidence>
<evidence type="ECO:0000256" key="3">
    <source>
        <dbReference type="ARBA" id="ARBA00022801"/>
    </source>
</evidence>
<dbReference type="FunFam" id="3.40.50.1820:FF:000095">
    <property type="entry name" value="Triglyceride lipase-cholesterol esterase"/>
    <property type="match status" value="1"/>
</dbReference>
<dbReference type="RefSeq" id="XP_034014796.1">
    <property type="nucleotide sequence ID" value="XM_034157679.1"/>
</dbReference>
<evidence type="ECO:0000256" key="8">
    <source>
        <dbReference type="SAM" id="MobiDB-lite"/>
    </source>
</evidence>
<evidence type="ECO:0000256" key="6">
    <source>
        <dbReference type="ARBA" id="ARBA00023098"/>
    </source>
</evidence>
<feature type="domain" description="Partial AB-hydrolase lipase" evidence="9">
    <location>
        <begin position="83"/>
        <end position="139"/>
    </location>
</feature>
<dbReference type="Proteomes" id="UP000449547">
    <property type="component" value="Unassembled WGS sequence"/>
</dbReference>
<dbReference type="EMBL" id="SWFT01000019">
    <property type="protein sequence ID" value="KAA8907790.1"/>
    <property type="molecule type" value="Genomic_DNA"/>
</dbReference>
<evidence type="ECO:0000256" key="1">
    <source>
        <dbReference type="ARBA" id="ARBA00004167"/>
    </source>
</evidence>
<dbReference type="PANTHER" id="PTHR11005">
    <property type="entry name" value="LYSOSOMAL ACID LIPASE-RELATED"/>
    <property type="match status" value="1"/>
</dbReference>
<dbReference type="OrthoDB" id="9974421at2759"/>
<dbReference type="GO" id="GO:0016042">
    <property type="term" value="P:lipid catabolic process"/>
    <property type="evidence" value="ECO:0007669"/>
    <property type="project" value="UniProtKB-KW"/>
</dbReference>
<dbReference type="Pfam" id="PF04083">
    <property type="entry name" value="Abhydro_lipase"/>
    <property type="match status" value="1"/>
</dbReference>
<keyword evidence="7" id="KW-0472">Membrane</keyword>
<dbReference type="Gene3D" id="3.40.50.1820">
    <property type="entry name" value="alpha/beta hydrolase"/>
    <property type="match status" value="1"/>
</dbReference>
<accession>A0A642UYD5</accession>
<dbReference type="VEuPathDB" id="FungiDB:DIURU_000477"/>
<feature type="region of interest" description="Disordered" evidence="8">
    <location>
        <begin position="470"/>
        <end position="497"/>
    </location>
</feature>
<dbReference type="GO" id="GO:0016020">
    <property type="term" value="C:membrane"/>
    <property type="evidence" value="ECO:0007669"/>
    <property type="project" value="UniProtKB-SubCell"/>
</dbReference>
<name>A0A642UYD5_DIURU</name>
<evidence type="ECO:0000256" key="7">
    <source>
        <dbReference type="ARBA" id="ARBA00023136"/>
    </source>
</evidence>
<keyword evidence="3" id="KW-0378">Hydrolase</keyword>
<sequence length="497" mass="57125">MYIPLLGRVSILEWPVIILSFFLAWAEYALSVITQCLPQSVIDACTSITKWVFDKFERNPKCPAGVDQARYRTRGRIGSAKNIQEMAQVHGFEVESHVLKTKDGYLLTAHRIRPRGPPNGKVVYLHHGLLMCSEVWVTMVDKYRNLPYLLADLGFDVWLGNNRGNKYSLKHVTKPQNSISFWNFCMDEFALFDIPDTIDYILYVTQKPHLTYIGFSQGTSQAFAAMSVHPKLNKQIDQFIGISPATTPNGLQSRFLDAFVKSTPQAMFLMFGRRVLMPSVYFWEKVCYPKLFVTMIDLSNRLLFNWKSENISKYQKWASYMHLYSTTSVKLVVHWFQIMKARRFQMFSDVSLSMFQETTPTFYNFKLIKVPIHIIYGDSDSLVDIDVMKNQLPRESTVVDRVPGHEHLDNLWSDDVYETVFKHALRSLGVLTHVSDALVYGQVPLIEEIVDTSSETTVIDSLSFRRSSPVASPRRERRKASVSSVTGEHSFSRNSMI</sequence>
<evidence type="ECO:0000259" key="9">
    <source>
        <dbReference type="Pfam" id="PF04083"/>
    </source>
</evidence>
<dbReference type="OMA" id="WRMYNEI"/>
<comment type="caution">
    <text evidence="10">The sequence shown here is derived from an EMBL/GenBank/DDBJ whole genome shotgun (WGS) entry which is preliminary data.</text>
</comment>
<evidence type="ECO:0000256" key="5">
    <source>
        <dbReference type="ARBA" id="ARBA00022989"/>
    </source>
</evidence>
<keyword evidence="4" id="KW-0442">Lipid degradation</keyword>
<dbReference type="GO" id="GO:0016787">
    <property type="term" value="F:hydrolase activity"/>
    <property type="evidence" value="ECO:0007669"/>
    <property type="project" value="UniProtKB-KW"/>
</dbReference>
<dbReference type="GeneID" id="54779130"/>
<evidence type="ECO:0000256" key="2">
    <source>
        <dbReference type="ARBA" id="ARBA00022692"/>
    </source>
</evidence>
<organism evidence="10 11">
    <name type="scientific">Diutina rugosa</name>
    <name type="common">Yeast</name>
    <name type="synonym">Candida rugosa</name>
    <dbReference type="NCBI Taxonomy" id="5481"/>
    <lineage>
        <taxon>Eukaryota</taxon>
        <taxon>Fungi</taxon>
        <taxon>Dikarya</taxon>
        <taxon>Ascomycota</taxon>
        <taxon>Saccharomycotina</taxon>
        <taxon>Pichiomycetes</taxon>
        <taxon>Debaryomycetaceae</taxon>
        <taxon>Diutina</taxon>
    </lineage>
</organism>
<keyword evidence="2" id="KW-0812">Transmembrane</keyword>
<dbReference type="SUPFAM" id="SSF53474">
    <property type="entry name" value="alpha/beta-Hydrolases"/>
    <property type="match status" value="1"/>
</dbReference>
<proteinExistence type="predicted"/>
<keyword evidence="11" id="KW-1185">Reference proteome</keyword>
<dbReference type="InterPro" id="IPR006693">
    <property type="entry name" value="AB_hydrolase_lipase"/>
</dbReference>
<feature type="compositionally biased region" description="Polar residues" evidence="8">
    <location>
        <begin position="481"/>
        <end position="497"/>
    </location>
</feature>